<sequence>MTKVIAVAAFSILVSACSYNPIQYEQQRMYDNALHNKQNG</sequence>
<dbReference type="Proteomes" id="UP001278995">
    <property type="component" value="Unassembled WGS sequence"/>
</dbReference>
<dbReference type="RefSeq" id="WP_321099673.1">
    <property type="nucleotide sequence ID" value="NZ_JAXHPL010000055.1"/>
</dbReference>
<dbReference type="PROSITE" id="PS51257">
    <property type="entry name" value="PROKAR_LIPOPROTEIN"/>
    <property type="match status" value="1"/>
</dbReference>
<accession>A0AB35V0Y4</accession>
<dbReference type="AlphaFoldDB" id="A0AB35V0Y4"/>
<comment type="caution">
    <text evidence="1">The sequence shown here is derived from an EMBL/GenBank/DDBJ whole genome shotgun (WGS) entry which is preliminary data.</text>
</comment>
<organism evidence="1 2">
    <name type="scientific">Acinetobacter faecalis</name>
    <dbReference type="NCBI Taxonomy" id="2665161"/>
    <lineage>
        <taxon>Bacteria</taxon>
        <taxon>Pseudomonadati</taxon>
        <taxon>Pseudomonadota</taxon>
        <taxon>Gammaproteobacteria</taxon>
        <taxon>Moraxellales</taxon>
        <taxon>Moraxellaceae</taxon>
        <taxon>Acinetobacter</taxon>
    </lineage>
</organism>
<evidence type="ECO:0000313" key="2">
    <source>
        <dbReference type="Proteomes" id="UP001278995"/>
    </source>
</evidence>
<gene>
    <name evidence="1" type="ORF">SKM51_09770</name>
</gene>
<dbReference type="EMBL" id="JAXHPL010000055">
    <property type="protein sequence ID" value="MDY6487475.1"/>
    <property type="molecule type" value="Genomic_DNA"/>
</dbReference>
<proteinExistence type="predicted"/>
<evidence type="ECO:0000313" key="1">
    <source>
        <dbReference type="EMBL" id="MDY6487475.1"/>
    </source>
</evidence>
<name>A0AB35V0Y4_9GAMM</name>
<protein>
    <recommendedName>
        <fullName evidence="3">Lipoprotein</fullName>
    </recommendedName>
</protein>
<evidence type="ECO:0008006" key="3">
    <source>
        <dbReference type="Google" id="ProtNLM"/>
    </source>
</evidence>
<reference evidence="1 2" key="1">
    <citation type="submission" date="2023-11" db="EMBL/GenBank/DDBJ databases">
        <title>The common occurrence of Acinetobacte faecalis in cattle feces and its emended description.</title>
        <authorList>
            <person name="Kyselkova M."/>
            <person name="Xanthopoulou K."/>
            <person name="Shestivska V."/>
            <person name="Spanelova P."/>
            <person name="Maixnerova M."/>
            <person name="Higgins P.G."/>
            <person name="Nemec A."/>
        </authorList>
    </citation>
    <scope>NUCLEOTIDE SEQUENCE [LARGE SCALE GENOMIC DNA]</scope>
    <source>
        <strain evidence="1 2">ANC 7483</strain>
    </source>
</reference>